<dbReference type="OrthoDB" id="9802264at2"/>
<gene>
    <name evidence="7" type="ORF">CARG_09055</name>
</gene>
<dbReference type="PANTHER" id="PTHR43117:SF4">
    <property type="entry name" value="OSMOPROTECTANT IMPORT ATP-BINDING PROTEIN OSMV"/>
    <property type="match status" value="1"/>
</dbReference>
<dbReference type="PATRIC" id="fig|1348662.3.peg.1789"/>
<dbReference type="InterPro" id="IPR027417">
    <property type="entry name" value="P-loop_NTPase"/>
</dbReference>
<evidence type="ECO:0000256" key="4">
    <source>
        <dbReference type="ARBA" id="ARBA00022840"/>
    </source>
</evidence>
<keyword evidence="2" id="KW-0813">Transport</keyword>
<dbReference type="GO" id="GO:0015418">
    <property type="term" value="F:ABC-type quaternary ammonium compound transporting activity"/>
    <property type="evidence" value="ECO:0007669"/>
    <property type="project" value="UniProtKB-EC"/>
</dbReference>
<dbReference type="STRING" id="1348662.CARG_09055"/>
<dbReference type="HOGENOM" id="CLU_000604_1_22_11"/>
<proteinExistence type="inferred from homology"/>
<dbReference type="FunFam" id="3.40.50.300:FF:000425">
    <property type="entry name" value="Probable ABC transporter, ATP-binding subunit"/>
    <property type="match status" value="1"/>
</dbReference>
<dbReference type="GO" id="GO:0005524">
    <property type="term" value="F:ATP binding"/>
    <property type="evidence" value="ECO:0007669"/>
    <property type="project" value="UniProtKB-KW"/>
</dbReference>
<reference evidence="7 8" key="1">
    <citation type="journal article" date="2013" name="Genome Announc.">
        <title>Whole-Genome Sequence of the Clinical Strain Corynebacterium argentoratense DSM 44202, Isolated from a Human Throat Specimen.</title>
        <authorList>
            <person name="Bomholt C."/>
            <person name="Glaub A."/>
            <person name="Gravermann K."/>
            <person name="Albersmeier A."/>
            <person name="Brinkrolf K."/>
            <person name="Ruckert C."/>
            <person name="Tauch A."/>
        </authorList>
    </citation>
    <scope>NUCLEOTIDE SEQUENCE [LARGE SCALE GENOMIC DNA]</scope>
    <source>
        <strain evidence="7">DSM 44202</strain>
    </source>
</reference>
<keyword evidence="3" id="KW-0547">Nucleotide-binding</keyword>
<dbReference type="Proteomes" id="UP000016943">
    <property type="component" value="Chromosome"/>
</dbReference>
<dbReference type="InterPro" id="IPR017871">
    <property type="entry name" value="ABC_transporter-like_CS"/>
</dbReference>
<evidence type="ECO:0000259" key="6">
    <source>
        <dbReference type="PROSITE" id="PS50893"/>
    </source>
</evidence>
<protein>
    <recommendedName>
        <fullName evidence="5">ABC-type quaternary amine transporter</fullName>
        <ecNumber evidence="5">7.6.2.9</ecNumber>
    </recommendedName>
</protein>
<dbReference type="AlphaFoldDB" id="U3GYQ4"/>
<evidence type="ECO:0000256" key="1">
    <source>
        <dbReference type="ARBA" id="ARBA00005417"/>
    </source>
</evidence>
<dbReference type="PROSITE" id="PS50893">
    <property type="entry name" value="ABC_TRANSPORTER_2"/>
    <property type="match status" value="1"/>
</dbReference>
<evidence type="ECO:0000256" key="3">
    <source>
        <dbReference type="ARBA" id="ARBA00022741"/>
    </source>
</evidence>
<evidence type="ECO:0000256" key="2">
    <source>
        <dbReference type="ARBA" id="ARBA00022448"/>
    </source>
</evidence>
<dbReference type="Gene3D" id="3.40.50.300">
    <property type="entry name" value="P-loop containing nucleotide triphosphate hydrolases"/>
    <property type="match status" value="1"/>
</dbReference>
<dbReference type="GO" id="GO:0016887">
    <property type="term" value="F:ATP hydrolysis activity"/>
    <property type="evidence" value="ECO:0007669"/>
    <property type="project" value="InterPro"/>
</dbReference>
<dbReference type="SUPFAM" id="SSF52540">
    <property type="entry name" value="P-loop containing nucleoside triphosphate hydrolases"/>
    <property type="match status" value="1"/>
</dbReference>
<dbReference type="RefSeq" id="WP_021012304.1">
    <property type="nucleotide sequence ID" value="NC_022198.1"/>
</dbReference>
<evidence type="ECO:0000256" key="5">
    <source>
        <dbReference type="ARBA" id="ARBA00066388"/>
    </source>
</evidence>
<dbReference type="EC" id="7.6.2.9" evidence="5"/>
<dbReference type="KEGG" id="caz:CARG_09055"/>
<dbReference type="PANTHER" id="PTHR43117">
    <property type="entry name" value="OSMOPROTECTANT IMPORT ATP-BINDING PROTEIN OSMV"/>
    <property type="match status" value="1"/>
</dbReference>
<feature type="domain" description="ABC transporter" evidence="6">
    <location>
        <begin position="2"/>
        <end position="238"/>
    </location>
</feature>
<sequence>MIVFEHVSKKYPGAAAPAVEDFSFQIPRGQTTVFVGSSGSGKTTLVRMINRMVTPTSGRVLIDGADSAEEDPVRLRRRIGYVMQDSGLMPHRTVLDNICTVPRLNKVPKAQCRERAFELMDDLGLDRALAKRYPRELSGGQAQRVGIARALADDPAIMIMDEPFSAIDPLVRRDLQNQVLDLKRRLNKTIVMVTHDIEEAFLLGDQIVLLGQRGRIEQAGTAEELITQPANDFVADFVGVQDRVVSVQRRDGRDVIVDRHGRVTAFVQGDA</sequence>
<keyword evidence="8" id="KW-1185">Reference proteome</keyword>
<dbReference type="PROSITE" id="PS00211">
    <property type="entry name" value="ABC_TRANSPORTER_1"/>
    <property type="match status" value="1"/>
</dbReference>
<dbReference type="SMART" id="SM00382">
    <property type="entry name" value="AAA"/>
    <property type="match status" value="1"/>
</dbReference>
<evidence type="ECO:0000313" key="8">
    <source>
        <dbReference type="Proteomes" id="UP000016943"/>
    </source>
</evidence>
<keyword evidence="4" id="KW-0067">ATP-binding</keyword>
<dbReference type="EMBL" id="CP006365">
    <property type="protein sequence ID" value="AGU15908.1"/>
    <property type="molecule type" value="Genomic_DNA"/>
</dbReference>
<accession>U3GYQ4</accession>
<dbReference type="InterPro" id="IPR003439">
    <property type="entry name" value="ABC_transporter-like_ATP-bd"/>
</dbReference>
<name>U3GYQ4_9CORY</name>
<dbReference type="Pfam" id="PF00005">
    <property type="entry name" value="ABC_tran"/>
    <property type="match status" value="1"/>
</dbReference>
<comment type="similarity">
    <text evidence="1">Belongs to the ABC transporter superfamily.</text>
</comment>
<evidence type="ECO:0000313" key="7">
    <source>
        <dbReference type="EMBL" id="AGU15908.1"/>
    </source>
</evidence>
<dbReference type="eggNOG" id="COG1125">
    <property type="taxonomic scope" value="Bacteria"/>
</dbReference>
<dbReference type="InterPro" id="IPR003593">
    <property type="entry name" value="AAA+_ATPase"/>
</dbReference>
<dbReference type="GeneID" id="78250541"/>
<organism evidence="7 8">
    <name type="scientific">Corynebacterium argentoratense DSM 44202</name>
    <dbReference type="NCBI Taxonomy" id="1348662"/>
    <lineage>
        <taxon>Bacteria</taxon>
        <taxon>Bacillati</taxon>
        <taxon>Actinomycetota</taxon>
        <taxon>Actinomycetes</taxon>
        <taxon>Mycobacteriales</taxon>
        <taxon>Corynebacteriaceae</taxon>
        <taxon>Corynebacterium</taxon>
    </lineage>
</organism>